<keyword evidence="3" id="KW-1185">Reference proteome</keyword>
<gene>
    <name evidence="2" type="ORF">HanXRQr2_Chr06g0266271</name>
</gene>
<accession>A0A9K3ITV6</accession>
<reference evidence="2" key="1">
    <citation type="journal article" date="2017" name="Nature">
        <title>The sunflower genome provides insights into oil metabolism, flowering and Asterid evolution.</title>
        <authorList>
            <person name="Badouin H."/>
            <person name="Gouzy J."/>
            <person name="Grassa C.J."/>
            <person name="Murat F."/>
            <person name="Staton S.E."/>
            <person name="Cottret L."/>
            <person name="Lelandais-Briere C."/>
            <person name="Owens G.L."/>
            <person name="Carrere S."/>
            <person name="Mayjonade B."/>
            <person name="Legrand L."/>
            <person name="Gill N."/>
            <person name="Kane N.C."/>
            <person name="Bowers J.E."/>
            <person name="Hubner S."/>
            <person name="Bellec A."/>
            <person name="Berard A."/>
            <person name="Berges H."/>
            <person name="Blanchet N."/>
            <person name="Boniface M.C."/>
            <person name="Brunel D."/>
            <person name="Catrice O."/>
            <person name="Chaidir N."/>
            <person name="Claudel C."/>
            <person name="Donnadieu C."/>
            <person name="Faraut T."/>
            <person name="Fievet G."/>
            <person name="Helmstetter N."/>
            <person name="King M."/>
            <person name="Knapp S.J."/>
            <person name="Lai Z."/>
            <person name="Le Paslier M.C."/>
            <person name="Lippi Y."/>
            <person name="Lorenzon L."/>
            <person name="Mandel J.R."/>
            <person name="Marage G."/>
            <person name="Marchand G."/>
            <person name="Marquand E."/>
            <person name="Bret-Mestries E."/>
            <person name="Morien E."/>
            <person name="Nambeesan S."/>
            <person name="Nguyen T."/>
            <person name="Pegot-Espagnet P."/>
            <person name="Pouilly N."/>
            <person name="Raftis F."/>
            <person name="Sallet E."/>
            <person name="Schiex T."/>
            <person name="Thomas J."/>
            <person name="Vandecasteele C."/>
            <person name="Vares D."/>
            <person name="Vear F."/>
            <person name="Vautrin S."/>
            <person name="Crespi M."/>
            <person name="Mangin B."/>
            <person name="Burke J.M."/>
            <person name="Salse J."/>
            <person name="Munos S."/>
            <person name="Vincourt P."/>
            <person name="Rieseberg L.H."/>
            <person name="Langlade N.B."/>
        </authorList>
    </citation>
    <scope>NUCLEOTIDE SEQUENCE</scope>
    <source>
        <tissue evidence="2">Leaves</tissue>
    </source>
</reference>
<evidence type="ECO:0000256" key="1">
    <source>
        <dbReference type="SAM" id="MobiDB-lite"/>
    </source>
</evidence>
<organism evidence="2 3">
    <name type="scientific">Helianthus annuus</name>
    <name type="common">Common sunflower</name>
    <dbReference type="NCBI Taxonomy" id="4232"/>
    <lineage>
        <taxon>Eukaryota</taxon>
        <taxon>Viridiplantae</taxon>
        <taxon>Streptophyta</taxon>
        <taxon>Embryophyta</taxon>
        <taxon>Tracheophyta</taxon>
        <taxon>Spermatophyta</taxon>
        <taxon>Magnoliopsida</taxon>
        <taxon>eudicotyledons</taxon>
        <taxon>Gunneridae</taxon>
        <taxon>Pentapetalae</taxon>
        <taxon>asterids</taxon>
        <taxon>campanulids</taxon>
        <taxon>Asterales</taxon>
        <taxon>Asteraceae</taxon>
        <taxon>Asteroideae</taxon>
        <taxon>Heliantheae alliance</taxon>
        <taxon>Heliantheae</taxon>
        <taxon>Helianthus</taxon>
    </lineage>
</organism>
<feature type="region of interest" description="Disordered" evidence="1">
    <location>
        <begin position="1"/>
        <end position="46"/>
    </location>
</feature>
<reference evidence="2" key="2">
    <citation type="submission" date="2020-06" db="EMBL/GenBank/DDBJ databases">
        <title>Helianthus annuus Genome sequencing and assembly Release 2.</title>
        <authorList>
            <person name="Gouzy J."/>
            <person name="Langlade N."/>
            <person name="Munos S."/>
        </authorList>
    </citation>
    <scope>NUCLEOTIDE SEQUENCE</scope>
    <source>
        <tissue evidence="2">Leaves</tissue>
    </source>
</reference>
<dbReference type="EMBL" id="MNCJ02000321">
    <property type="protein sequence ID" value="KAF5803006.1"/>
    <property type="molecule type" value="Genomic_DNA"/>
</dbReference>
<proteinExistence type="predicted"/>
<dbReference type="Gramene" id="mRNA:HanXRQr2_Chr06g0266271">
    <property type="protein sequence ID" value="mRNA:HanXRQr2_Chr06g0266271"/>
    <property type="gene ID" value="HanXRQr2_Chr06g0266271"/>
</dbReference>
<comment type="caution">
    <text evidence="2">The sequence shown here is derived from an EMBL/GenBank/DDBJ whole genome shotgun (WGS) entry which is preliminary data.</text>
</comment>
<sequence length="102" mass="11428">MLSPRSIKKELSKGPSLPEPRALKTRAKAGSKRKKLAEPEDDVVDAERQLHESVTESFTRVKAHYERSLAEMEENLAGVRSIAAVKDKTISKLEKDKKGLEE</sequence>
<dbReference type="Proteomes" id="UP000215914">
    <property type="component" value="Unassembled WGS sequence"/>
</dbReference>
<feature type="compositionally biased region" description="Basic residues" evidence="1">
    <location>
        <begin position="23"/>
        <end position="35"/>
    </location>
</feature>
<evidence type="ECO:0000313" key="2">
    <source>
        <dbReference type="EMBL" id="KAF5803006.1"/>
    </source>
</evidence>
<dbReference type="AlphaFoldDB" id="A0A9K3ITV6"/>
<protein>
    <submittedName>
        <fullName evidence="2">Uncharacterized protein</fullName>
    </submittedName>
</protein>
<name>A0A9K3ITV6_HELAN</name>
<evidence type="ECO:0000313" key="3">
    <source>
        <dbReference type="Proteomes" id="UP000215914"/>
    </source>
</evidence>